<dbReference type="STRING" id="4232.A0A251T9P1"/>
<dbReference type="GO" id="GO:0003676">
    <property type="term" value="F:nucleic acid binding"/>
    <property type="evidence" value="ECO:0007669"/>
    <property type="project" value="InterPro"/>
</dbReference>
<reference evidence="2" key="1">
    <citation type="journal article" date="2017" name="Nature">
        <title>The sunflower genome provides insights into oil metabolism, flowering and Asterid evolution.</title>
        <authorList>
            <person name="Badouin H."/>
            <person name="Gouzy J."/>
            <person name="Grassa C.J."/>
            <person name="Murat F."/>
            <person name="Staton S.E."/>
            <person name="Cottret L."/>
            <person name="Lelandais-Briere C."/>
            <person name="Owens G.L."/>
            <person name="Carrere S."/>
            <person name="Mayjonade B."/>
            <person name="Legrand L."/>
            <person name="Gill N."/>
            <person name="Kane N.C."/>
            <person name="Bowers J.E."/>
            <person name="Hubner S."/>
            <person name="Bellec A."/>
            <person name="Berard A."/>
            <person name="Berges H."/>
            <person name="Blanchet N."/>
            <person name="Boniface M.C."/>
            <person name="Brunel D."/>
            <person name="Catrice O."/>
            <person name="Chaidir N."/>
            <person name="Claudel C."/>
            <person name="Donnadieu C."/>
            <person name="Faraut T."/>
            <person name="Fievet G."/>
            <person name="Helmstetter N."/>
            <person name="King M."/>
            <person name="Knapp S.J."/>
            <person name="Lai Z."/>
            <person name="Le Paslier M.C."/>
            <person name="Lippi Y."/>
            <person name="Lorenzon L."/>
            <person name="Mandel J.R."/>
            <person name="Marage G."/>
            <person name="Marchand G."/>
            <person name="Marquand E."/>
            <person name="Bret-Mestries E."/>
            <person name="Morien E."/>
            <person name="Nambeesan S."/>
            <person name="Nguyen T."/>
            <person name="Pegot-Espagnet P."/>
            <person name="Pouilly N."/>
            <person name="Raftis F."/>
            <person name="Sallet E."/>
            <person name="Schiex T."/>
            <person name="Thomas J."/>
            <person name="Vandecasteele C."/>
            <person name="Vares D."/>
            <person name="Vear F."/>
            <person name="Vautrin S."/>
            <person name="Crespi M."/>
            <person name="Mangin B."/>
            <person name="Burke J.M."/>
            <person name="Salse J."/>
            <person name="Munos S."/>
            <person name="Vincourt P."/>
            <person name="Rieseberg L.H."/>
            <person name="Langlade N.B."/>
        </authorList>
    </citation>
    <scope>NUCLEOTIDE SEQUENCE [LARGE SCALE GENOMIC DNA]</scope>
    <source>
        <strain evidence="2">cv. SF193</strain>
    </source>
</reference>
<protein>
    <submittedName>
        <fullName evidence="1">Putative ribonuclease H-like domain-containing protein</fullName>
    </submittedName>
</protein>
<dbReference type="Proteomes" id="UP000215914">
    <property type="component" value="Chromosome 11"/>
</dbReference>
<dbReference type="InterPro" id="IPR036397">
    <property type="entry name" value="RNaseH_sf"/>
</dbReference>
<evidence type="ECO:0000313" key="1">
    <source>
        <dbReference type="EMBL" id="OTG07867.1"/>
    </source>
</evidence>
<dbReference type="InParanoid" id="A0A251T9P1"/>
<dbReference type="Gene3D" id="3.30.420.10">
    <property type="entry name" value="Ribonuclease H-like superfamily/Ribonuclease H"/>
    <property type="match status" value="1"/>
</dbReference>
<dbReference type="InterPro" id="IPR012337">
    <property type="entry name" value="RNaseH-like_sf"/>
</dbReference>
<accession>A0A251T9P1</accession>
<dbReference type="EMBL" id="CM007900">
    <property type="protein sequence ID" value="OTG07867.1"/>
    <property type="molecule type" value="Genomic_DNA"/>
</dbReference>
<dbReference type="OMA" id="RHGERYF"/>
<sequence length="76" mass="9372">MSRHGERYFVTFTDDFSRYGYVYLMKHKHETFEKFKEHQNEVENQLNRTIKMLRFHRPSKGLWNSFTPHSTWNATT</sequence>
<dbReference type="SUPFAM" id="SSF53098">
    <property type="entry name" value="Ribonuclease H-like"/>
    <property type="match status" value="1"/>
</dbReference>
<evidence type="ECO:0000313" key="2">
    <source>
        <dbReference type="Proteomes" id="UP000215914"/>
    </source>
</evidence>
<organism evidence="1 2">
    <name type="scientific">Helianthus annuus</name>
    <name type="common">Common sunflower</name>
    <dbReference type="NCBI Taxonomy" id="4232"/>
    <lineage>
        <taxon>Eukaryota</taxon>
        <taxon>Viridiplantae</taxon>
        <taxon>Streptophyta</taxon>
        <taxon>Embryophyta</taxon>
        <taxon>Tracheophyta</taxon>
        <taxon>Spermatophyta</taxon>
        <taxon>Magnoliopsida</taxon>
        <taxon>eudicotyledons</taxon>
        <taxon>Gunneridae</taxon>
        <taxon>Pentapetalae</taxon>
        <taxon>asterids</taxon>
        <taxon>campanulids</taxon>
        <taxon>Asterales</taxon>
        <taxon>Asteraceae</taxon>
        <taxon>Asteroideae</taxon>
        <taxon>Heliantheae alliance</taxon>
        <taxon>Heliantheae</taxon>
        <taxon>Helianthus</taxon>
    </lineage>
</organism>
<gene>
    <name evidence="1" type="ORF">HannXRQ_Chr11g0335321</name>
</gene>
<dbReference type="AlphaFoldDB" id="A0A251T9P1"/>
<name>A0A251T9P1_HELAN</name>
<dbReference type="InterPro" id="IPR039537">
    <property type="entry name" value="Retrotran_Ty1/copia-like"/>
</dbReference>
<proteinExistence type="predicted"/>
<keyword evidence="2" id="KW-1185">Reference proteome</keyword>
<dbReference type="PANTHER" id="PTHR42648">
    <property type="entry name" value="TRANSPOSASE, PUTATIVE-RELATED"/>
    <property type="match status" value="1"/>
</dbReference>
<dbReference type="PANTHER" id="PTHR42648:SF27">
    <property type="entry name" value="RNA-DIRECTED DNA POLYMERASE"/>
    <property type="match status" value="1"/>
</dbReference>